<proteinExistence type="predicted"/>
<feature type="transmembrane region" description="Helical" evidence="1">
    <location>
        <begin position="76"/>
        <end position="96"/>
    </location>
</feature>
<gene>
    <name evidence="2" type="ORF">ACFFP0_04260</name>
</gene>
<reference evidence="2 3" key="1">
    <citation type="submission" date="2024-09" db="EMBL/GenBank/DDBJ databases">
        <authorList>
            <person name="Sun Q."/>
            <person name="Mori K."/>
        </authorList>
    </citation>
    <scope>NUCLEOTIDE SEQUENCE [LARGE SCALE GENOMIC DNA]</scope>
    <source>
        <strain evidence="2 3">TBRC 4938</strain>
    </source>
</reference>
<feature type="transmembrane region" description="Helical" evidence="1">
    <location>
        <begin position="102"/>
        <end position="122"/>
    </location>
</feature>
<dbReference type="EMBL" id="JBHMAA010000006">
    <property type="protein sequence ID" value="MFB9948047.1"/>
    <property type="molecule type" value="Genomic_DNA"/>
</dbReference>
<feature type="transmembrane region" description="Helical" evidence="1">
    <location>
        <begin position="19"/>
        <end position="40"/>
    </location>
</feature>
<accession>A0ABV6ABP1</accession>
<organism evidence="2 3">
    <name type="scientific">Rhizobium puerariae</name>
    <dbReference type="NCBI Taxonomy" id="1585791"/>
    <lineage>
        <taxon>Bacteria</taxon>
        <taxon>Pseudomonadati</taxon>
        <taxon>Pseudomonadota</taxon>
        <taxon>Alphaproteobacteria</taxon>
        <taxon>Hyphomicrobiales</taxon>
        <taxon>Rhizobiaceae</taxon>
        <taxon>Rhizobium/Agrobacterium group</taxon>
        <taxon>Rhizobium</taxon>
    </lineage>
</organism>
<keyword evidence="3" id="KW-1185">Reference proteome</keyword>
<evidence type="ECO:0000313" key="2">
    <source>
        <dbReference type="EMBL" id="MFB9948047.1"/>
    </source>
</evidence>
<sequence>MTDASLVATRGAVPVAFRILALALPVLIGGQVFLAGLAIFSDGSMWEVHAVMGGVLALPILGLAGLALARPALRAYRLPVILLFALYCLQFVFVIAGEGIGVIQALHPTNAVAMTVVSVLLARTARTER</sequence>
<comment type="caution">
    <text evidence="2">The sequence shown here is derived from an EMBL/GenBank/DDBJ whole genome shotgun (WGS) entry which is preliminary data.</text>
</comment>
<dbReference type="Proteomes" id="UP001589692">
    <property type="component" value="Unassembled WGS sequence"/>
</dbReference>
<keyword evidence="1" id="KW-1133">Transmembrane helix</keyword>
<dbReference type="RefSeq" id="WP_377256720.1">
    <property type="nucleotide sequence ID" value="NZ_JBHMAA010000006.1"/>
</dbReference>
<dbReference type="Pfam" id="PF19728">
    <property type="entry name" value="DUF6220"/>
    <property type="match status" value="1"/>
</dbReference>
<keyword evidence="1" id="KW-0472">Membrane</keyword>
<keyword evidence="1" id="KW-0812">Transmembrane</keyword>
<dbReference type="InterPro" id="IPR046192">
    <property type="entry name" value="DUF6220"/>
</dbReference>
<evidence type="ECO:0000313" key="3">
    <source>
        <dbReference type="Proteomes" id="UP001589692"/>
    </source>
</evidence>
<feature type="transmembrane region" description="Helical" evidence="1">
    <location>
        <begin position="46"/>
        <end position="69"/>
    </location>
</feature>
<protein>
    <submittedName>
        <fullName evidence="2">DUF6220 domain-containing protein</fullName>
    </submittedName>
</protein>
<name>A0ABV6ABP1_9HYPH</name>
<evidence type="ECO:0000256" key="1">
    <source>
        <dbReference type="SAM" id="Phobius"/>
    </source>
</evidence>